<dbReference type="InterPro" id="IPR018247">
    <property type="entry name" value="EF_Hand_1_Ca_BS"/>
</dbReference>
<evidence type="ECO:0000259" key="6">
    <source>
        <dbReference type="PROSITE" id="PS50222"/>
    </source>
</evidence>
<keyword evidence="4" id="KW-0119">Carbohydrate metabolism</keyword>
<dbReference type="InterPro" id="IPR002048">
    <property type="entry name" value="EF_hand_dom"/>
</dbReference>
<protein>
    <submittedName>
        <fullName evidence="8">Family 43 glycosylhydrolase</fullName>
    </submittedName>
</protein>
<accession>A0ABY3SBV7</accession>
<dbReference type="CDD" id="cd14254">
    <property type="entry name" value="Dockerin_II"/>
    <property type="match status" value="1"/>
</dbReference>
<keyword evidence="3" id="KW-0378">Hydrolase</keyword>
<dbReference type="PROSITE" id="PS50222">
    <property type="entry name" value="EF_HAND_2"/>
    <property type="match status" value="1"/>
</dbReference>
<dbReference type="Pfam" id="PF04616">
    <property type="entry name" value="Glyco_hydro_43"/>
    <property type="match status" value="1"/>
</dbReference>
<evidence type="ECO:0000256" key="2">
    <source>
        <dbReference type="ARBA" id="ARBA00022651"/>
    </source>
</evidence>
<dbReference type="PANTHER" id="PTHR43772">
    <property type="entry name" value="ENDO-1,4-BETA-XYLANASE"/>
    <property type="match status" value="1"/>
</dbReference>
<dbReference type="InterPro" id="IPR002102">
    <property type="entry name" value="Cohesin_dom"/>
</dbReference>
<keyword evidence="2" id="KW-0858">Xylan degradation</keyword>
<dbReference type="InterPro" id="IPR036439">
    <property type="entry name" value="Dockerin_dom_sf"/>
</dbReference>
<keyword evidence="2" id="KW-0624">Polysaccharide degradation</keyword>
<dbReference type="SUPFAM" id="SSF63446">
    <property type="entry name" value="Type I dockerin domain"/>
    <property type="match status" value="1"/>
</dbReference>
<dbReference type="PROSITE" id="PS00018">
    <property type="entry name" value="EF_HAND_1"/>
    <property type="match status" value="1"/>
</dbReference>
<dbReference type="InterPro" id="IPR016134">
    <property type="entry name" value="Dockerin_dom"/>
</dbReference>
<comment type="similarity">
    <text evidence="1">Belongs to the glycosyl hydrolase 43 family.</text>
</comment>
<name>A0ABY3SBV7_9BACL</name>
<dbReference type="Gene3D" id="2.115.10.20">
    <property type="entry name" value="Glycosyl hydrolase domain, family 43"/>
    <property type="match status" value="1"/>
</dbReference>
<reference evidence="8 9" key="1">
    <citation type="journal article" date="2024" name="Int. J. Syst. Evol. Microbiol.">
        <title>Paenibacillus hexagrammi sp. nov., a novel bacterium isolated from the gut content of Hexagrammos agrammus.</title>
        <authorList>
            <person name="Jung H.K."/>
            <person name="Kim D.G."/>
            <person name="Zin H."/>
            <person name="Park J."/>
            <person name="Jung H."/>
            <person name="Kim Y.O."/>
            <person name="Kong H.J."/>
            <person name="Kim J.W."/>
            <person name="Kim Y.S."/>
        </authorList>
    </citation>
    <scope>NUCLEOTIDE SEQUENCE [LARGE SCALE GENOMIC DNA]</scope>
    <source>
        <strain evidence="8 9">YPD9-1</strain>
    </source>
</reference>
<dbReference type="SUPFAM" id="SSF75005">
    <property type="entry name" value="Arabinanase/levansucrase/invertase"/>
    <property type="match status" value="2"/>
</dbReference>
<dbReference type="Gene3D" id="2.60.40.680">
    <property type="match status" value="1"/>
</dbReference>
<proteinExistence type="inferred from homology"/>
<dbReference type="RefSeq" id="WP_235117764.1">
    <property type="nucleotide sequence ID" value="NZ_CP090978.1"/>
</dbReference>
<dbReference type="EMBL" id="CP090978">
    <property type="protein sequence ID" value="UJF31418.1"/>
    <property type="molecule type" value="Genomic_DNA"/>
</dbReference>
<evidence type="ECO:0000256" key="4">
    <source>
        <dbReference type="ARBA" id="ARBA00023277"/>
    </source>
</evidence>
<organism evidence="8 9">
    <name type="scientific">Paenibacillus hexagrammi</name>
    <dbReference type="NCBI Taxonomy" id="2908839"/>
    <lineage>
        <taxon>Bacteria</taxon>
        <taxon>Bacillati</taxon>
        <taxon>Bacillota</taxon>
        <taxon>Bacilli</taxon>
        <taxon>Bacillales</taxon>
        <taxon>Paenibacillaceae</taxon>
        <taxon>Paenibacillus</taxon>
    </lineage>
</organism>
<sequence>MGIQPAGERAWQPPNIYYAKTRDFYTFTDTKLYIDRPGTQGIIDTTMIKADGHYYRMSGDGQITIEQSDQVLGTWNKIGDLQPIGLTGSDVEGPLVYKFNDRNEWNLMVDQYATGKGYLPLLTSDLSSGNFRKLTTSEYSLGSNLKRHGTILNVTQAEYDAIMAKWNRQVQVPDEDASQSPILEYNFEENSTDGSILDATGNHHTGALNGNAAYVTDAEKNSKVLYLDGTSGTFAAFPEGFFEGRNTVTISMDVKAETVSGNFFTLAIGQNDQKYMFLRTRDTEIRNAITTGSWTTEQEAKASTSSIKSKWMNLKLVMTPTSMAIYKDGVLFAQNNNLSISMSDLGANLLAYLGKSFYSGDAYFKGYFDNVKVYNRALSPSEISGDTASIDKVELDALKTDAVIDHTSHKITMVVQSGSDMKQLAPTFTLSDGATISPASGSAQDFSNPVTYTVTGQDNKVQTWTVTAHQLNTPILPGLYADPNVVVFGNKFYIYPTTDGFAGWSGTQFKVFSSDDLVHWTDHGVIFDVPKDTTWATGRAWAPTIEEKNGKYYFYFCADAQIGVAVSDSPTGPFVDALGKPMIATGQYGSGQMIDPAVFTDDDGQSYLYFGNGHAYVGKLSEDMLSLSGVKDITPSGYNEGSFVFKRNGKYYFMWSENDTRDENYRVDYAIGDSPWGPFTKQSIVLQKDLSLGIKGTGHHSVVKVPGTDDYYMVYHRFAIPGGDGTHRETTIDKMEFNADGTIKPVTVTVEGIAPVSIPGVPATPKASLQGPSSVMNGQSFEVTYGLSSVSNNVYAQDVTVSYDPQQLEFVSASELSEDWRILATSTEVSGKVRIIAAKIGSQQDTSGDQFKLTWKAKSTNTAYTSTLALNNVMTADASGTESNVEGSSYNVEVTVVQQTPGDLNDDQRFSIGDLALVATYYGKTSSDTNWNEIYKKADMNNDGIIDIADISAVARLILQD</sequence>
<dbReference type="PANTHER" id="PTHR43772:SF2">
    <property type="entry name" value="PUTATIVE (AFU_ORTHOLOGUE AFUA_2G04480)-RELATED"/>
    <property type="match status" value="1"/>
</dbReference>
<dbReference type="CDD" id="cd08547">
    <property type="entry name" value="Type_II_cohesin"/>
    <property type="match status" value="1"/>
</dbReference>
<dbReference type="InterPro" id="IPR002105">
    <property type="entry name" value="Dockerin_1_rpt"/>
</dbReference>
<dbReference type="InterPro" id="IPR006710">
    <property type="entry name" value="Glyco_hydro_43"/>
</dbReference>
<dbReference type="InterPro" id="IPR023296">
    <property type="entry name" value="Glyco_hydro_beta-prop_sf"/>
</dbReference>
<dbReference type="SUPFAM" id="SSF49899">
    <property type="entry name" value="Concanavalin A-like lectins/glucanases"/>
    <property type="match status" value="1"/>
</dbReference>
<evidence type="ECO:0000256" key="1">
    <source>
        <dbReference type="ARBA" id="ARBA00009865"/>
    </source>
</evidence>
<evidence type="ECO:0000256" key="3">
    <source>
        <dbReference type="ARBA" id="ARBA00022801"/>
    </source>
</evidence>
<dbReference type="Gene3D" id="2.60.40.2340">
    <property type="match status" value="1"/>
</dbReference>
<dbReference type="CDD" id="cd09004">
    <property type="entry name" value="GH43_bXyl-like"/>
    <property type="match status" value="1"/>
</dbReference>
<dbReference type="Gene3D" id="2.60.120.200">
    <property type="match status" value="1"/>
</dbReference>
<dbReference type="Pfam" id="PF00963">
    <property type="entry name" value="Cohesin"/>
    <property type="match status" value="1"/>
</dbReference>
<dbReference type="InterPro" id="IPR052176">
    <property type="entry name" value="Glycosyl_Hydrlase_43_Enz"/>
</dbReference>
<dbReference type="Gene3D" id="1.10.1330.10">
    <property type="entry name" value="Dockerin domain"/>
    <property type="match status" value="1"/>
</dbReference>
<feature type="domain" description="Dockerin" evidence="7">
    <location>
        <begin position="897"/>
        <end position="961"/>
    </location>
</feature>
<gene>
    <name evidence="8" type="ORF">L0M14_16450</name>
</gene>
<feature type="domain" description="EF-hand" evidence="6">
    <location>
        <begin position="926"/>
        <end position="961"/>
    </location>
</feature>
<dbReference type="InterPro" id="IPR008965">
    <property type="entry name" value="CBM2/CBM3_carb-bd_dom_sf"/>
</dbReference>
<dbReference type="InterPro" id="IPR013320">
    <property type="entry name" value="ConA-like_dom_sf"/>
</dbReference>
<keyword evidence="5" id="KW-0326">Glycosidase</keyword>
<dbReference type="Pfam" id="PF13385">
    <property type="entry name" value="Laminin_G_3"/>
    <property type="match status" value="1"/>
</dbReference>
<dbReference type="Proteomes" id="UP001649230">
    <property type="component" value="Chromosome"/>
</dbReference>
<evidence type="ECO:0000313" key="8">
    <source>
        <dbReference type="EMBL" id="UJF31418.1"/>
    </source>
</evidence>
<evidence type="ECO:0000259" key="7">
    <source>
        <dbReference type="PROSITE" id="PS51766"/>
    </source>
</evidence>
<evidence type="ECO:0000313" key="9">
    <source>
        <dbReference type="Proteomes" id="UP001649230"/>
    </source>
</evidence>
<dbReference type="Pfam" id="PF00404">
    <property type="entry name" value="Dockerin_1"/>
    <property type="match status" value="1"/>
</dbReference>
<keyword evidence="9" id="KW-1185">Reference proteome</keyword>
<dbReference type="SUPFAM" id="SSF49384">
    <property type="entry name" value="Carbohydrate-binding domain"/>
    <property type="match status" value="1"/>
</dbReference>
<dbReference type="PROSITE" id="PS51766">
    <property type="entry name" value="DOCKERIN"/>
    <property type="match status" value="1"/>
</dbReference>
<evidence type="ECO:0000256" key="5">
    <source>
        <dbReference type="ARBA" id="ARBA00023295"/>
    </source>
</evidence>